<accession>A0AAD3DDY3</accession>
<feature type="transmembrane region" description="Helical" evidence="1">
    <location>
        <begin position="28"/>
        <end position="50"/>
    </location>
</feature>
<organism evidence="2 3">
    <name type="scientific">Chaetoceros tenuissimus</name>
    <dbReference type="NCBI Taxonomy" id="426638"/>
    <lineage>
        <taxon>Eukaryota</taxon>
        <taxon>Sar</taxon>
        <taxon>Stramenopiles</taxon>
        <taxon>Ochrophyta</taxon>
        <taxon>Bacillariophyta</taxon>
        <taxon>Coscinodiscophyceae</taxon>
        <taxon>Chaetocerotophycidae</taxon>
        <taxon>Chaetocerotales</taxon>
        <taxon>Chaetocerotaceae</taxon>
        <taxon>Chaetoceros</taxon>
    </lineage>
</organism>
<gene>
    <name evidence="2" type="ORF">CTEN210_18012</name>
</gene>
<evidence type="ECO:0000256" key="1">
    <source>
        <dbReference type="SAM" id="Phobius"/>
    </source>
</evidence>
<keyword evidence="3" id="KW-1185">Reference proteome</keyword>
<keyword evidence="1" id="KW-1133">Transmembrane helix</keyword>
<dbReference type="Gene3D" id="1.20.1070.10">
    <property type="entry name" value="Rhodopsin 7-helix transmembrane proteins"/>
    <property type="match status" value="1"/>
</dbReference>
<feature type="transmembrane region" description="Helical" evidence="1">
    <location>
        <begin position="127"/>
        <end position="148"/>
    </location>
</feature>
<evidence type="ECO:0000313" key="3">
    <source>
        <dbReference type="Proteomes" id="UP001054902"/>
    </source>
</evidence>
<reference evidence="2 3" key="1">
    <citation type="journal article" date="2021" name="Sci. Rep.">
        <title>The genome of the diatom Chaetoceros tenuissimus carries an ancient integrated fragment of an extant virus.</title>
        <authorList>
            <person name="Hongo Y."/>
            <person name="Kimura K."/>
            <person name="Takaki Y."/>
            <person name="Yoshida Y."/>
            <person name="Baba S."/>
            <person name="Kobayashi G."/>
            <person name="Nagasaki K."/>
            <person name="Hano T."/>
            <person name="Tomaru Y."/>
        </authorList>
    </citation>
    <scope>NUCLEOTIDE SEQUENCE [LARGE SCALE GENOMIC DNA]</scope>
    <source>
        <strain evidence="2 3">NIES-3715</strain>
    </source>
</reference>
<comment type="caution">
    <text evidence="2">The sequence shown here is derived from an EMBL/GenBank/DDBJ whole genome shotgun (WGS) entry which is preliminary data.</text>
</comment>
<protein>
    <submittedName>
        <fullName evidence="2">Uncharacterized protein</fullName>
    </submittedName>
</protein>
<proteinExistence type="predicted"/>
<sequence length="273" mass="31273">MRQKRRGKKGGGKICETTIDSPHIKNALYLYSGIALGASFVALVVILYLFTHHVYQQERELDIPARGIGQINENNQDNEVIADEVDRDSLHNDQEEEAVVEEEGANESRGKGNNNFILTKQAFHQSLLYVSSFFLVYLPVMIMMLQQVSGQNVSDSEWRFWLEAIILPLGGVFNILIYTRPKVLKLKEQFPMLMKWELFLIVLMKGGETPSMADVRAAIDLANAEMIQEQGFEEDRQEQHRESNLLSYDIDVSRASEFITSVYQTRSSFWMRG</sequence>
<name>A0AAD3DDY3_9STRA</name>
<dbReference type="EMBL" id="BLLK01000074">
    <property type="protein sequence ID" value="GFH61536.1"/>
    <property type="molecule type" value="Genomic_DNA"/>
</dbReference>
<dbReference type="Proteomes" id="UP001054902">
    <property type="component" value="Unassembled WGS sequence"/>
</dbReference>
<keyword evidence="1" id="KW-0472">Membrane</keyword>
<feature type="transmembrane region" description="Helical" evidence="1">
    <location>
        <begin position="160"/>
        <end position="179"/>
    </location>
</feature>
<evidence type="ECO:0000313" key="2">
    <source>
        <dbReference type="EMBL" id="GFH61536.1"/>
    </source>
</evidence>
<keyword evidence="1" id="KW-0812">Transmembrane</keyword>
<dbReference type="AlphaFoldDB" id="A0AAD3DDY3"/>